<dbReference type="EMBL" id="PDOD01000001">
    <property type="protein sequence ID" value="PYZ95017.1"/>
    <property type="molecule type" value="Genomic_DNA"/>
</dbReference>
<evidence type="ECO:0000256" key="1">
    <source>
        <dbReference type="ARBA" id="ARBA00004196"/>
    </source>
</evidence>
<dbReference type="InterPro" id="IPR001320">
    <property type="entry name" value="Iontro_rcpt_C"/>
</dbReference>
<gene>
    <name evidence="9" type="ORF">CR194_05740</name>
</gene>
<dbReference type="InterPro" id="IPR001638">
    <property type="entry name" value="Solute-binding_3/MltF_N"/>
</dbReference>
<keyword evidence="5" id="KW-0449">Lipoprotein</keyword>
<evidence type="ECO:0000259" key="7">
    <source>
        <dbReference type="SMART" id="SM00062"/>
    </source>
</evidence>
<evidence type="ECO:0000259" key="8">
    <source>
        <dbReference type="SMART" id="SM00079"/>
    </source>
</evidence>
<accession>A0A323TMX6</accession>
<dbReference type="RefSeq" id="WP_110608652.1">
    <property type="nucleotide sequence ID" value="NZ_PDOD01000001.1"/>
</dbReference>
<evidence type="ECO:0000313" key="10">
    <source>
        <dbReference type="Proteomes" id="UP000248214"/>
    </source>
</evidence>
<comment type="caution">
    <text evidence="9">The sequence shown here is derived from an EMBL/GenBank/DDBJ whole genome shotgun (WGS) entry which is preliminary data.</text>
</comment>
<dbReference type="AlphaFoldDB" id="A0A323TMX6"/>
<dbReference type="GO" id="GO:0016020">
    <property type="term" value="C:membrane"/>
    <property type="evidence" value="ECO:0007669"/>
    <property type="project" value="InterPro"/>
</dbReference>
<evidence type="ECO:0000256" key="6">
    <source>
        <dbReference type="RuleBase" id="RU003744"/>
    </source>
</evidence>
<name>A0A323TMX6_9BACI</name>
<sequence>MNYSLKKWSLVTGVLGMVFLAGCGDNNDEIGGGNENEGNDDLTLDGETFVYALSGEYRPFSYVDENGELTGFDVDIGMAIAEELGYEGEPYRISFSGIIPGLQDDRYDAIIGSMGITEERQETVDFSDPYYISGAQVYVRPDSDIASIDDITEDVNVAVALATTYEAMIEDYTTDVSTYDSDVVALQSLDQGRHDAVVTDRLIGLINLEEQDLDIVMAGELVDVEHVGIAVKKGNEELLEAINEALQTIKDNGTYLEISEHYFDEDISQE</sequence>
<dbReference type="GO" id="GO:0030313">
    <property type="term" value="C:cell envelope"/>
    <property type="evidence" value="ECO:0007669"/>
    <property type="project" value="UniProtKB-SubCell"/>
</dbReference>
<dbReference type="PROSITE" id="PS01039">
    <property type="entry name" value="SBP_BACTERIAL_3"/>
    <property type="match status" value="1"/>
</dbReference>
<evidence type="ECO:0000256" key="2">
    <source>
        <dbReference type="ARBA" id="ARBA00010333"/>
    </source>
</evidence>
<evidence type="ECO:0000256" key="5">
    <source>
        <dbReference type="ARBA" id="ARBA00023288"/>
    </source>
</evidence>
<feature type="domain" description="Solute-binding protein family 3/N-terminal" evidence="7">
    <location>
        <begin position="48"/>
        <end position="266"/>
    </location>
</feature>
<dbReference type="SMART" id="SM00079">
    <property type="entry name" value="PBPe"/>
    <property type="match status" value="1"/>
</dbReference>
<dbReference type="OrthoDB" id="9774451at2"/>
<dbReference type="SUPFAM" id="SSF53850">
    <property type="entry name" value="Periplasmic binding protein-like II"/>
    <property type="match status" value="1"/>
</dbReference>
<protein>
    <submittedName>
        <fullName evidence="9">ABC transporter substrate-binding protein</fullName>
    </submittedName>
</protein>
<dbReference type="InterPro" id="IPR018313">
    <property type="entry name" value="SBP_3_CS"/>
</dbReference>
<dbReference type="SMART" id="SM00062">
    <property type="entry name" value="PBPb"/>
    <property type="match status" value="1"/>
</dbReference>
<comment type="subcellular location">
    <subcellularLocation>
        <location evidence="1">Cell envelope</location>
    </subcellularLocation>
</comment>
<comment type="similarity">
    <text evidence="2 6">Belongs to the bacterial solute-binding protein 3 family.</text>
</comment>
<evidence type="ECO:0000256" key="3">
    <source>
        <dbReference type="ARBA" id="ARBA00022729"/>
    </source>
</evidence>
<evidence type="ECO:0000313" key="9">
    <source>
        <dbReference type="EMBL" id="PYZ95017.1"/>
    </source>
</evidence>
<keyword evidence="10" id="KW-1185">Reference proteome</keyword>
<dbReference type="PROSITE" id="PS51257">
    <property type="entry name" value="PROKAR_LIPOPROTEIN"/>
    <property type="match status" value="1"/>
</dbReference>
<feature type="domain" description="Ionotropic glutamate receptor C-terminal" evidence="8">
    <location>
        <begin position="48"/>
        <end position="265"/>
    </location>
</feature>
<dbReference type="GO" id="GO:0015276">
    <property type="term" value="F:ligand-gated monoatomic ion channel activity"/>
    <property type="evidence" value="ECO:0007669"/>
    <property type="project" value="InterPro"/>
</dbReference>
<evidence type="ECO:0000256" key="4">
    <source>
        <dbReference type="ARBA" id="ARBA00023139"/>
    </source>
</evidence>
<keyword evidence="4" id="KW-0564">Palmitate</keyword>
<reference evidence="9 10" key="1">
    <citation type="submission" date="2017-10" db="EMBL/GenBank/DDBJ databases">
        <title>Bacillus sp. nov., a halophilic bacterium isolated from a Keqin Lake.</title>
        <authorList>
            <person name="Wang H."/>
        </authorList>
    </citation>
    <scope>NUCLEOTIDE SEQUENCE [LARGE SCALE GENOMIC DNA]</scope>
    <source>
        <strain evidence="9 10">KQ-12</strain>
    </source>
</reference>
<keyword evidence="3" id="KW-0732">Signal</keyword>
<dbReference type="PANTHER" id="PTHR35936:SF19">
    <property type="entry name" value="AMINO-ACID-BINDING PROTEIN YXEM-RELATED"/>
    <property type="match status" value="1"/>
</dbReference>
<dbReference type="PANTHER" id="PTHR35936">
    <property type="entry name" value="MEMBRANE-BOUND LYTIC MUREIN TRANSGLYCOSYLASE F"/>
    <property type="match status" value="1"/>
</dbReference>
<dbReference type="Gene3D" id="3.40.190.10">
    <property type="entry name" value="Periplasmic binding protein-like II"/>
    <property type="match status" value="2"/>
</dbReference>
<dbReference type="Proteomes" id="UP000248214">
    <property type="component" value="Unassembled WGS sequence"/>
</dbReference>
<proteinExistence type="inferred from homology"/>
<dbReference type="Pfam" id="PF00497">
    <property type="entry name" value="SBP_bac_3"/>
    <property type="match status" value="1"/>
</dbReference>
<organism evidence="9 10">
    <name type="scientific">Salipaludibacillus keqinensis</name>
    <dbReference type="NCBI Taxonomy" id="2045207"/>
    <lineage>
        <taxon>Bacteria</taxon>
        <taxon>Bacillati</taxon>
        <taxon>Bacillota</taxon>
        <taxon>Bacilli</taxon>
        <taxon>Bacillales</taxon>
        <taxon>Bacillaceae</taxon>
    </lineage>
</organism>